<dbReference type="AlphaFoldDB" id="A0A4U0SBF7"/>
<reference evidence="1 2" key="1">
    <citation type="submission" date="2019-04" db="EMBL/GenBank/DDBJ databases">
        <title>Streptomyces oryziradicis sp. nov., a novel actinomycete isolated from rhizosphere soil of rice (Oryza sativa L.).</title>
        <authorList>
            <person name="Li C."/>
        </authorList>
    </citation>
    <scope>NUCLEOTIDE SEQUENCE [LARGE SCALE GENOMIC DNA]</scope>
    <source>
        <strain evidence="1 2">NEAU-C40</strain>
    </source>
</reference>
<dbReference type="SUPFAM" id="SSF55961">
    <property type="entry name" value="Bet v1-like"/>
    <property type="match status" value="1"/>
</dbReference>
<name>A0A4U0SBF7_9ACTN</name>
<dbReference type="OrthoDB" id="3786259at2"/>
<comment type="caution">
    <text evidence="1">The sequence shown here is derived from an EMBL/GenBank/DDBJ whole genome shotgun (WGS) entry which is preliminary data.</text>
</comment>
<dbReference type="Proteomes" id="UP000305778">
    <property type="component" value="Unassembled WGS sequence"/>
</dbReference>
<dbReference type="Pfam" id="PF10604">
    <property type="entry name" value="Polyketide_cyc2"/>
    <property type="match status" value="1"/>
</dbReference>
<evidence type="ECO:0000313" key="1">
    <source>
        <dbReference type="EMBL" id="TKA06552.1"/>
    </source>
</evidence>
<evidence type="ECO:0000313" key="2">
    <source>
        <dbReference type="Proteomes" id="UP000305778"/>
    </source>
</evidence>
<evidence type="ECO:0008006" key="3">
    <source>
        <dbReference type="Google" id="ProtNLM"/>
    </source>
</evidence>
<gene>
    <name evidence="1" type="ORF">FCI23_31245</name>
</gene>
<dbReference type="InterPro" id="IPR023393">
    <property type="entry name" value="START-like_dom_sf"/>
</dbReference>
<protein>
    <recommendedName>
        <fullName evidence="3">SRPBCC family protein</fullName>
    </recommendedName>
</protein>
<dbReference type="Gene3D" id="3.30.530.20">
    <property type="match status" value="1"/>
</dbReference>
<keyword evidence="2" id="KW-1185">Reference proteome</keyword>
<dbReference type="EMBL" id="SUMC01000037">
    <property type="protein sequence ID" value="TKA06552.1"/>
    <property type="molecule type" value="Genomic_DNA"/>
</dbReference>
<proteinExistence type="predicted"/>
<dbReference type="InterPro" id="IPR019587">
    <property type="entry name" value="Polyketide_cyclase/dehydratase"/>
</dbReference>
<organism evidence="1 2">
    <name type="scientific">Actinacidiphila oryziradicis</name>
    <dbReference type="NCBI Taxonomy" id="2571141"/>
    <lineage>
        <taxon>Bacteria</taxon>
        <taxon>Bacillati</taxon>
        <taxon>Actinomycetota</taxon>
        <taxon>Actinomycetes</taxon>
        <taxon>Kitasatosporales</taxon>
        <taxon>Streptomycetaceae</taxon>
        <taxon>Actinacidiphila</taxon>
    </lineage>
</organism>
<accession>A0A4U0SBF7</accession>
<sequence length="184" mass="19896">MPTVSTSTIVPRPAEEVFDFLADARNLALWSSGVAAVAPDAVPPGENAEYHYHFPGRHREHRLVCSVFQPGRRITFRGRRMWSPLGTQVPEYGFRLVPHPRGTLVGLTVTCILHGPMVLLAPVMAMAWRRDLPEDAHKLRELLRGPSTAPPAPSLSALSALQADGAYGIAPARPAPSVRAGIGT</sequence>